<dbReference type="RefSeq" id="WP_142944303.1">
    <property type="nucleotide sequence ID" value="NZ_VIKR01000007.1"/>
</dbReference>
<feature type="signal peptide" evidence="1">
    <location>
        <begin position="1"/>
        <end position="21"/>
    </location>
</feature>
<evidence type="ECO:0000313" key="3">
    <source>
        <dbReference type="Proteomes" id="UP000317839"/>
    </source>
</evidence>
<dbReference type="EMBL" id="VIKR01000007">
    <property type="protein sequence ID" value="TQV71086.1"/>
    <property type="molecule type" value="Genomic_DNA"/>
</dbReference>
<protein>
    <submittedName>
        <fullName evidence="2">DUF3299 domain-containing protein</fullName>
    </submittedName>
</protein>
<evidence type="ECO:0000313" key="2">
    <source>
        <dbReference type="EMBL" id="TQV71086.1"/>
    </source>
</evidence>
<dbReference type="OrthoDB" id="9784998at2"/>
<dbReference type="Pfam" id="PF11736">
    <property type="entry name" value="DUF3299"/>
    <property type="match status" value="1"/>
</dbReference>
<comment type="caution">
    <text evidence="2">The sequence shown here is derived from an EMBL/GenBank/DDBJ whole genome shotgun (WGS) entry which is preliminary data.</text>
</comment>
<dbReference type="InterPro" id="IPR021727">
    <property type="entry name" value="DUF3299"/>
</dbReference>
<keyword evidence="1" id="KW-0732">Signal</keyword>
<name>A0A545T1J1_9GAMM</name>
<reference evidence="2 3" key="1">
    <citation type="submission" date="2019-06" db="EMBL/GenBank/DDBJ databases">
        <title>Draft genome of Aliikangiella marina GYP-15.</title>
        <authorList>
            <person name="Wang G."/>
        </authorList>
    </citation>
    <scope>NUCLEOTIDE SEQUENCE [LARGE SCALE GENOMIC DNA]</scope>
    <source>
        <strain evidence="2 3">GYP-15</strain>
    </source>
</reference>
<sequence length="223" mass="24946">MKLVKISNTRLLLLTSFLVLTITACNDSSQSVENDAQVANGVEDKSSASSKAQSVKLDKEAYTEVEWIDLMPEDDLEALSNPPGYLDEIEDGSPEDQISSHIQSTIAAATDDRYQQALVSTKVKSEMNGQPIKIPGFIVPVEFNDEQIVTQFFLVPFFGACIHVPPPPPNQIIFVEYQEGLKLESLYEPFWLSGVLETTLVENDIATSSYSLKLHHYENYYDY</sequence>
<gene>
    <name evidence="2" type="ORF">FLL45_22425</name>
</gene>
<dbReference type="Proteomes" id="UP000317839">
    <property type="component" value="Unassembled WGS sequence"/>
</dbReference>
<feature type="chain" id="PRO_5022039079" evidence="1">
    <location>
        <begin position="22"/>
        <end position="223"/>
    </location>
</feature>
<organism evidence="2 3">
    <name type="scientific">Aliikangiella marina</name>
    <dbReference type="NCBI Taxonomy" id="1712262"/>
    <lineage>
        <taxon>Bacteria</taxon>
        <taxon>Pseudomonadati</taxon>
        <taxon>Pseudomonadota</taxon>
        <taxon>Gammaproteobacteria</taxon>
        <taxon>Oceanospirillales</taxon>
        <taxon>Pleioneaceae</taxon>
        <taxon>Aliikangiella</taxon>
    </lineage>
</organism>
<evidence type="ECO:0000256" key="1">
    <source>
        <dbReference type="SAM" id="SignalP"/>
    </source>
</evidence>
<dbReference type="Gene3D" id="2.40.50.870">
    <property type="entry name" value="Protein of unknown function (DUF3299)"/>
    <property type="match status" value="1"/>
</dbReference>
<proteinExistence type="predicted"/>
<keyword evidence="3" id="KW-1185">Reference proteome</keyword>
<accession>A0A545T1J1</accession>
<dbReference type="PROSITE" id="PS51257">
    <property type="entry name" value="PROKAR_LIPOPROTEIN"/>
    <property type="match status" value="1"/>
</dbReference>
<dbReference type="AlphaFoldDB" id="A0A545T1J1"/>